<dbReference type="AlphaFoldDB" id="A0A3N0ED39"/>
<gene>
    <name evidence="3" type="ORF">EFW17_07200</name>
</gene>
<evidence type="ECO:0000256" key="1">
    <source>
        <dbReference type="SAM" id="MobiDB-lite"/>
    </source>
</evidence>
<name>A0A3N0ED39_9ACTN</name>
<comment type="caution">
    <text evidence="3">The sequence shown here is derived from an EMBL/GenBank/DDBJ whole genome shotgun (WGS) entry which is preliminary data.</text>
</comment>
<keyword evidence="2" id="KW-0812">Transmembrane</keyword>
<dbReference type="EMBL" id="RJMB01000005">
    <property type="protein sequence ID" value="RNL85744.1"/>
    <property type="molecule type" value="Genomic_DNA"/>
</dbReference>
<accession>A0A3N0ED39</accession>
<keyword evidence="2" id="KW-0472">Membrane</keyword>
<dbReference type="OrthoDB" id="3436675at2"/>
<evidence type="ECO:0000256" key="2">
    <source>
        <dbReference type="SAM" id="Phobius"/>
    </source>
</evidence>
<feature type="region of interest" description="Disordered" evidence="1">
    <location>
        <begin position="199"/>
        <end position="223"/>
    </location>
</feature>
<evidence type="ECO:0000313" key="4">
    <source>
        <dbReference type="Proteomes" id="UP000269198"/>
    </source>
</evidence>
<sequence>MTYPPPPDPGQLRPKRLWFWMGGLVIVLGIVGGIAAFVLGLLGVTSSTTTQAEFGAGETATFRAERVNTDSESWKLYADRDMHSSDVERDCDVSGPDGQRVAIAGPGYDSETTVNGQTWVLVAQLDVAETGEYTIECAEDTEAGFSVRYGPDFAGTFLGIAGSIAALVLVPLLGLVVGIIMIVVTAVRRGRHKQRLWGTSFPPGGYGPGQFGSGGYGPPPGKD</sequence>
<protein>
    <submittedName>
        <fullName evidence="3">Uncharacterized protein</fullName>
    </submittedName>
</protein>
<dbReference type="Proteomes" id="UP000269198">
    <property type="component" value="Unassembled WGS sequence"/>
</dbReference>
<dbReference type="RefSeq" id="WP_123200523.1">
    <property type="nucleotide sequence ID" value="NZ_RJMB01000005.1"/>
</dbReference>
<organism evidence="3 4">
    <name type="scientific">Halostreptopolyspora alba</name>
    <dbReference type="NCBI Taxonomy" id="2487137"/>
    <lineage>
        <taxon>Bacteria</taxon>
        <taxon>Bacillati</taxon>
        <taxon>Actinomycetota</taxon>
        <taxon>Actinomycetes</taxon>
        <taxon>Streptosporangiales</taxon>
        <taxon>Nocardiopsidaceae</taxon>
        <taxon>Halostreptopolyspora</taxon>
    </lineage>
</organism>
<feature type="transmembrane region" description="Helical" evidence="2">
    <location>
        <begin position="17"/>
        <end position="42"/>
    </location>
</feature>
<feature type="transmembrane region" description="Helical" evidence="2">
    <location>
        <begin position="157"/>
        <end position="187"/>
    </location>
</feature>
<reference evidence="3 4" key="1">
    <citation type="submission" date="2018-11" db="EMBL/GenBank/DDBJ databases">
        <title>The genome draft of YIM 96095.</title>
        <authorList>
            <person name="Tang S.-K."/>
            <person name="Chunyu W.-X."/>
            <person name="Feng Y.-Z."/>
        </authorList>
    </citation>
    <scope>NUCLEOTIDE SEQUENCE [LARGE SCALE GENOMIC DNA]</scope>
    <source>
        <strain evidence="3 4">YIM 96095</strain>
    </source>
</reference>
<keyword evidence="4" id="KW-1185">Reference proteome</keyword>
<evidence type="ECO:0000313" key="3">
    <source>
        <dbReference type="EMBL" id="RNL85744.1"/>
    </source>
</evidence>
<proteinExistence type="predicted"/>
<feature type="compositionally biased region" description="Gly residues" evidence="1">
    <location>
        <begin position="204"/>
        <end position="216"/>
    </location>
</feature>
<keyword evidence="2" id="KW-1133">Transmembrane helix</keyword>